<evidence type="ECO:0000259" key="3">
    <source>
        <dbReference type="PROSITE" id="PS50801"/>
    </source>
</evidence>
<keyword evidence="5" id="KW-1185">Reference proteome</keyword>
<dbReference type="PANTHER" id="PTHR33495:SF2">
    <property type="entry name" value="ANTI-SIGMA FACTOR ANTAGONIST TM_1081-RELATED"/>
    <property type="match status" value="1"/>
</dbReference>
<dbReference type="Pfam" id="PF01740">
    <property type="entry name" value="STAS"/>
    <property type="match status" value="1"/>
</dbReference>
<dbReference type="AlphaFoldDB" id="A0A9E8MIR3"/>
<gene>
    <name evidence="4" type="ORF">OVN18_06900</name>
</gene>
<evidence type="ECO:0000313" key="5">
    <source>
        <dbReference type="Proteomes" id="UP001164706"/>
    </source>
</evidence>
<protein>
    <recommendedName>
        <fullName evidence="2">Anti-sigma factor antagonist</fullName>
    </recommendedName>
</protein>
<dbReference type="InterPro" id="IPR002645">
    <property type="entry name" value="STAS_dom"/>
</dbReference>
<dbReference type="PANTHER" id="PTHR33495">
    <property type="entry name" value="ANTI-SIGMA FACTOR ANTAGONIST TM_1081-RELATED-RELATED"/>
    <property type="match status" value="1"/>
</dbReference>
<evidence type="ECO:0000256" key="1">
    <source>
        <dbReference type="ARBA" id="ARBA00009013"/>
    </source>
</evidence>
<organism evidence="4 5">
    <name type="scientific">Microcella daejeonensis</name>
    <dbReference type="NCBI Taxonomy" id="2994971"/>
    <lineage>
        <taxon>Bacteria</taxon>
        <taxon>Bacillati</taxon>
        <taxon>Actinomycetota</taxon>
        <taxon>Actinomycetes</taxon>
        <taxon>Micrococcales</taxon>
        <taxon>Microbacteriaceae</taxon>
        <taxon>Microcella</taxon>
    </lineage>
</organism>
<dbReference type="InterPro" id="IPR003658">
    <property type="entry name" value="Anti-sigma_ant"/>
</dbReference>
<dbReference type="EMBL" id="CP113089">
    <property type="protein sequence ID" value="WAB80308.1"/>
    <property type="molecule type" value="Genomic_DNA"/>
</dbReference>
<dbReference type="PROSITE" id="PS50801">
    <property type="entry name" value="STAS"/>
    <property type="match status" value="1"/>
</dbReference>
<dbReference type="RefSeq" id="WP_267738912.1">
    <property type="nucleotide sequence ID" value="NZ_CP113089.1"/>
</dbReference>
<proteinExistence type="inferred from homology"/>
<name>A0A9E8MIR3_9MICO</name>
<dbReference type="NCBIfam" id="TIGR00377">
    <property type="entry name" value="ant_ant_sig"/>
    <property type="match status" value="1"/>
</dbReference>
<accession>A0A9E8MIR3</accession>
<dbReference type="KEGG" id="mdb:OVN18_06900"/>
<dbReference type="Gene3D" id="3.30.750.24">
    <property type="entry name" value="STAS domain"/>
    <property type="match status" value="1"/>
</dbReference>
<dbReference type="Proteomes" id="UP001164706">
    <property type="component" value="Chromosome"/>
</dbReference>
<dbReference type="CDD" id="cd07043">
    <property type="entry name" value="STAS_anti-anti-sigma_factors"/>
    <property type="match status" value="1"/>
</dbReference>
<sequence length="111" mass="11723">MNQSTELRPDGVAVMTLDGRLNMVTAAAFREEVSALVGDGHARIAVDLARVEFMDSSGLGALVGGLKSTRQAGGDLRIVAPTEQVLMVMRLTNLERVLAPASSVDEAFPRG</sequence>
<evidence type="ECO:0000313" key="4">
    <source>
        <dbReference type="EMBL" id="WAB80308.1"/>
    </source>
</evidence>
<comment type="similarity">
    <text evidence="1 2">Belongs to the anti-sigma-factor antagonist family.</text>
</comment>
<evidence type="ECO:0000256" key="2">
    <source>
        <dbReference type="RuleBase" id="RU003749"/>
    </source>
</evidence>
<feature type="domain" description="STAS" evidence="3">
    <location>
        <begin position="10"/>
        <end position="111"/>
    </location>
</feature>
<reference evidence="4" key="1">
    <citation type="submission" date="2022-11" db="EMBL/GenBank/DDBJ databases">
        <title>Description of Microcella daejonensis nov. sp, isolated from riverside soil.</title>
        <authorList>
            <person name="Molina K.M."/>
            <person name="Kim S.B."/>
        </authorList>
    </citation>
    <scope>NUCLEOTIDE SEQUENCE</scope>
    <source>
        <strain evidence="4">MMS21-STM12</strain>
    </source>
</reference>
<dbReference type="GO" id="GO:0043856">
    <property type="term" value="F:anti-sigma factor antagonist activity"/>
    <property type="evidence" value="ECO:0007669"/>
    <property type="project" value="InterPro"/>
</dbReference>
<dbReference type="SUPFAM" id="SSF52091">
    <property type="entry name" value="SpoIIaa-like"/>
    <property type="match status" value="1"/>
</dbReference>
<dbReference type="InterPro" id="IPR036513">
    <property type="entry name" value="STAS_dom_sf"/>
</dbReference>